<dbReference type="EMBL" id="CP039346">
    <property type="protein sequence ID" value="QCD84420.1"/>
    <property type="molecule type" value="Genomic_DNA"/>
</dbReference>
<proteinExistence type="predicted"/>
<protein>
    <submittedName>
        <fullName evidence="1">Vacuolar protein sorting-associated protein 13</fullName>
    </submittedName>
</protein>
<dbReference type="InterPro" id="IPR026847">
    <property type="entry name" value="VPS13"/>
</dbReference>
<dbReference type="GO" id="GO:0045053">
    <property type="term" value="P:protein retention in Golgi apparatus"/>
    <property type="evidence" value="ECO:0007669"/>
    <property type="project" value="TreeGrafter"/>
</dbReference>
<sequence length="152" mass="18168">MRLVEILLQQQKADSGEINKIGDFTLIEHGQPSMLDNRLEKLDGNTPQYSVTAELSGLISLDEVQLQHMCLVCDYICTCRLREKYGRFRPWHCLLPRKCEGWQIFWWHYAQQSVLSYVRRKLKKTSWRYFGDRFSSFLSPPLDYDNFRHYLI</sequence>
<dbReference type="PANTHER" id="PTHR16166:SF143">
    <property type="entry name" value="PROTEIN SORTING-ASSOCIATED PROTEIN, PUTATIVE (DUF1162)-RELATED"/>
    <property type="match status" value="1"/>
</dbReference>
<organism evidence="1 2">
    <name type="scientific">Vigna unguiculata</name>
    <name type="common">Cowpea</name>
    <dbReference type="NCBI Taxonomy" id="3917"/>
    <lineage>
        <taxon>Eukaryota</taxon>
        <taxon>Viridiplantae</taxon>
        <taxon>Streptophyta</taxon>
        <taxon>Embryophyta</taxon>
        <taxon>Tracheophyta</taxon>
        <taxon>Spermatophyta</taxon>
        <taxon>Magnoliopsida</taxon>
        <taxon>eudicotyledons</taxon>
        <taxon>Gunneridae</taxon>
        <taxon>Pentapetalae</taxon>
        <taxon>rosids</taxon>
        <taxon>fabids</taxon>
        <taxon>Fabales</taxon>
        <taxon>Fabaceae</taxon>
        <taxon>Papilionoideae</taxon>
        <taxon>50 kb inversion clade</taxon>
        <taxon>NPAAA clade</taxon>
        <taxon>indigoferoid/millettioid clade</taxon>
        <taxon>Phaseoleae</taxon>
        <taxon>Vigna</taxon>
    </lineage>
</organism>
<dbReference type="PANTHER" id="PTHR16166">
    <property type="entry name" value="VACUOLAR PROTEIN SORTING-ASSOCIATED PROTEIN VPS13"/>
    <property type="match status" value="1"/>
</dbReference>
<dbReference type="Proteomes" id="UP000501690">
    <property type="component" value="Linkage Group LG2"/>
</dbReference>
<reference evidence="1 2" key="1">
    <citation type="submission" date="2019-04" db="EMBL/GenBank/DDBJ databases">
        <title>An improved genome assembly and genetic linkage map for asparagus bean, Vigna unguiculata ssp. sesquipedialis.</title>
        <authorList>
            <person name="Xia Q."/>
            <person name="Zhang R."/>
            <person name="Dong Y."/>
        </authorList>
    </citation>
    <scope>NUCLEOTIDE SEQUENCE [LARGE SCALE GENOMIC DNA]</scope>
    <source>
        <tissue evidence="1">Leaf</tissue>
    </source>
</reference>
<dbReference type="AlphaFoldDB" id="A0A4D6L7G7"/>
<evidence type="ECO:0000313" key="2">
    <source>
        <dbReference type="Proteomes" id="UP000501690"/>
    </source>
</evidence>
<name>A0A4D6L7G7_VIGUN</name>
<gene>
    <name evidence="1" type="ORF">DEO72_LG2g4774</name>
</gene>
<dbReference type="GO" id="GO:0006623">
    <property type="term" value="P:protein targeting to vacuole"/>
    <property type="evidence" value="ECO:0007669"/>
    <property type="project" value="TreeGrafter"/>
</dbReference>
<evidence type="ECO:0000313" key="1">
    <source>
        <dbReference type="EMBL" id="QCD84420.1"/>
    </source>
</evidence>
<accession>A0A4D6L7G7</accession>
<keyword evidence="2" id="KW-1185">Reference proteome</keyword>